<dbReference type="STRING" id="890420.SAMN05216226_109147"/>
<sequence length="55" mass="6091">MGVFDRAKAASGLSIDTEEALPYVCLSCGATYEVQHHHCPDCGSFDIRCSRWVQE</sequence>
<proteinExistence type="predicted"/>
<dbReference type="EMBL" id="FNFC01000009">
    <property type="protein sequence ID" value="SDJ80400.1"/>
    <property type="molecule type" value="Genomic_DNA"/>
</dbReference>
<name>A0A1G8WS26_9EURY</name>
<protein>
    <recommendedName>
        <fullName evidence="3">Small CPxCG-related zinc finger protein</fullName>
    </recommendedName>
</protein>
<evidence type="ECO:0000313" key="1">
    <source>
        <dbReference type="EMBL" id="SDJ80400.1"/>
    </source>
</evidence>
<reference evidence="1 2" key="1">
    <citation type="submission" date="2016-10" db="EMBL/GenBank/DDBJ databases">
        <authorList>
            <person name="de Groot N.N."/>
        </authorList>
    </citation>
    <scope>NUCLEOTIDE SEQUENCE [LARGE SCALE GENOMIC DNA]</scope>
    <source>
        <strain evidence="1 2">IBRC-M10015</strain>
    </source>
</reference>
<keyword evidence="2" id="KW-1185">Reference proteome</keyword>
<organism evidence="1 2">
    <name type="scientific">Halovenus aranensis</name>
    <dbReference type="NCBI Taxonomy" id="890420"/>
    <lineage>
        <taxon>Archaea</taxon>
        <taxon>Methanobacteriati</taxon>
        <taxon>Methanobacteriota</taxon>
        <taxon>Stenosarchaea group</taxon>
        <taxon>Halobacteria</taxon>
        <taxon>Halobacteriales</taxon>
        <taxon>Haloarculaceae</taxon>
        <taxon>Halovenus</taxon>
    </lineage>
</organism>
<evidence type="ECO:0008006" key="3">
    <source>
        <dbReference type="Google" id="ProtNLM"/>
    </source>
</evidence>
<dbReference type="AlphaFoldDB" id="A0A1G8WS26"/>
<dbReference type="Proteomes" id="UP000198856">
    <property type="component" value="Unassembled WGS sequence"/>
</dbReference>
<gene>
    <name evidence="1" type="ORF">SAMN05216226_109147</name>
</gene>
<evidence type="ECO:0000313" key="2">
    <source>
        <dbReference type="Proteomes" id="UP000198856"/>
    </source>
</evidence>
<accession>A0A1G8WS26</accession>